<dbReference type="GO" id="GO:0009279">
    <property type="term" value="C:cell outer membrane"/>
    <property type="evidence" value="ECO:0007669"/>
    <property type="project" value="UniProtKB-SubCell"/>
</dbReference>
<organism evidence="3 4">
    <name type="scientific">Marinicella pacifica</name>
    <dbReference type="NCBI Taxonomy" id="1171543"/>
    <lineage>
        <taxon>Bacteria</taxon>
        <taxon>Pseudomonadati</taxon>
        <taxon>Pseudomonadota</taxon>
        <taxon>Gammaproteobacteria</taxon>
        <taxon>Lysobacterales</taxon>
        <taxon>Marinicellaceae</taxon>
        <taxon>Marinicella</taxon>
    </lineage>
</organism>
<dbReference type="EMBL" id="BMEO01000007">
    <property type="protein sequence ID" value="GGF96754.1"/>
    <property type="molecule type" value="Genomic_DNA"/>
</dbReference>
<dbReference type="Proteomes" id="UP000605253">
    <property type="component" value="Unassembled WGS sequence"/>
</dbReference>
<gene>
    <name evidence="3" type="primary">oprN</name>
    <name evidence="3" type="ORF">GCM10011365_17710</name>
</gene>
<evidence type="ECO:0000313" key="3">
    <source>
        <dbReference type="EMBL" id="GGF96754.1"/>
    </source>
</evidence>
<keyword evidence="2" id="KW-0812">Transmembrane</keyword>
<evidence type="ECO:0000256" key="2">
    <source>
        <dbReference type="RuleBase" id="RU362097"/>
    </source>
</evidence>
<dbReference type="PANTHER" id="PTHR30203:SF25">
    <property type="entry name" value="OUTER MEMBRANE PROTEIN-RELATED"/>
    <property type="match status" value="1"/>
</dbReference>
<dbReference type="RefSeq" id="WP_188365376.1">
    <property type="nucleotide sequence ID" value="NZ_BAABJF010000003.1"/>
</dbReference>
<dbReference type="Pfam" id="PF02321">
    <property type="entry name" value="OEP"/>
    <property type="match status" value="2"/>
</dbReference>
<dbReference type="InterPro" id="IPR010131">
    <property type="entry name" value="MdtP/NodT-like"/>
</dbReference>
<keyword evidence="4" id="KW-1185">Reference proteome</keyword>
<comment type="caution">
    <text evidence="3">The sequence shown here is derived from an EMBL/GenBank/DDBJ whole genome shotgun (WGS) entry which is preliminary data.</text>
</comment>
<dbReference type="GO" id="GO:0015562">
    <property type="term" value="F:efflux transmembrane transporter activity"/>
    <property type="evidence" value="ECO:0007669"/>
    <property type="project" value="InterPro"/>
</dbReference>
<comment type="subcellular location">
    <subcellularLocation>
        <location evidence="2">Cell outer membrane</location>
        <topology evidence="2">Lipid-anchor</topology>
    </subcellularLocation>
</comment>
<keyword evidence="2" id="KW-1134">Transmembrane beta strand</keyword>
<dbReference type="InterPro" id="IPR003423">
    <property type="entry name" value="OMP_efflux"/>
</dbReference>
<proteinExistence type="inferred from homology"/>
<dbReference type="AlphaFoldDB" id="A0A917FRQ0"/>
<sequence length="481" mass="51883">MTQGLNFGRHGLYLAASLLLGACAVGPDYRQPPAVDTGDGWTLSVNAKDRQIEWVQWWAALGDPVLDRLVADALSSNLNLRQAYARINEARALRDRAAGGYAPVVDTSGSVARRRQSEHGPLPIASIPGLDRNQTIYEIGFDAAWEIDLFGQTGRALESAQARLQAAQADAIDIRISVAAEVARVYLTLRGAQRELAARQASVETLQQTLDLVQKRYELGDVAEADIAINQSRLAVAEAGLPGIQARIRAAALGLGVLLGMPPEHELALINMDAPAIALTALPVGERADILRRRPDIRAAERRLAASTADIGVATAELFPQLSIAAGGGFQSLDSSQLFDSDSTTFSLVPLISWRLFDGGRVRAEIRATEARQQQAALAYEQAVLTALSDAERALSDYLLGLDAVERQQLAVNAARRSYQHAQARFQAGDMALTELLTEERVLREAEHNYAQTHTATAINLVALFKALGGGWDMGLIDSQQ</sequence>
<dbReference type="Gene3D" id="2.20.200.10">
    <property type="entry name" value="Outer membrane efflux proteins (OEP)"/>
    <property type="match status" value="1"/>
</dbReference>
<keyword evidence="2" id="KW-0564">Palmitate</keyword>
<dbReference type="PANTHER" id="PTHR30203">
    <property type="entry name" value="OUTER MEMBRANE CATION EFFLUX PROTEIN"/>
    <property type="match status" value="1"/>
</dbReference>
<reference evidence="3" key="2">
    <citation type="submission" date="2020-09" db="EMBL/GenBank/DDBJ databases">
        <authorList>
            <person name="Sun Q."/>
            <person name="Zhou Y."/>
        </authorList>
    </citation>
    <scope>NUCLEOTIDE SEQUENCE</scope>
    <source>
        <strain evidence="3">CGMCC 1.12181</strain>
    </source>
</reference>
<dbReference type="SUPFAM" id="SSF56954">
    <property type="entry name" value="Outer membrane efflux proteins (OEP)"/>
    <property type="match status" value="1"/>
</dbReference>
<reference evidence="3" key="1">
    <citation type="journal article" date="2014" name="Int. J. Syst. Evol. Microbiol.">
        <title>Complete genome sequence of Corynebacterium casei LMG S-19264T (=DSM 44701T), isolated from a smear-ripened cheese.</title>
        <authorList>
            <consortium name="US DOE Joint Genome Institute (JGI-PGF)"/>
            <person name="Walter F."/>
            <person name="Albersmeier A."/>
            <person name="Kalinowski J."/>
            <person name="Ruckert C."/>
        </authorList>
    </citation>
    <scope>NUCLEOTIDE SEQUENCE</scope>
    <source>
        <strain evidence="3">CGMCC 1.12181</strain>
    </source>
</reference>
<keyword evidence="2" id="KW-0472">Membrane</keyword>
<dbReference type="Gene3D" id="1.20.1600.10">
    <property type="entry name" value="Outer membrane efflux proteins (OEP)"/>
    <property type="match status" value="1"/>
</dbReference>
<keyword evidence="2" id="KW-0449">Lipoprotein</keyword>
<dbReference type="NCBIfam" id="TIGR01845">
    <property type="entry name" value="outer_NodT"/>
    <property type="match status" value="1"/>
</dbReference>
<accession>A0A917FRQ0</accession>
<evidence type="ECO:0000313" key="4">
    <source>
        <dbReference type="Proteomes" id="UP000605253"/>
    </source>
</evidence>
<comment type="similarity">
    <text evidence="1 2">Belongs to the outer membrane factor (OMF) (TC 1.B.17) family.</text>
</comment>
<protein>
    <submittedName>
        <fullName evidence="3">RND transporter</fullName>
    </submittedName>
</protein>
<name>A0A917FRQ0_9GAMM</name>
<evidence type="ECO:0000256" key="1">
    <source>
        <dbReference type="ARBA" id="ARBA00007613"/>
    </source>
</evidence>